<feature type="region of interest" description="Disordered" evidence="1">
    <location>
        <begin position="1"/>
        <end position="23"/>
    </location>
</feature>
<organism evidence="2">
    <name type="scientific">Sesamum radiatum</name>
    <name type="common">Black benniseed</name>
    <dbReference type="NCBI Taxonomy" id="300843"/>
    <lineage>
        <taxon>Eukaryota</taxon>
        <taxon>Viridiplantae</taxon>
        <taxon>Streptophyta</taxon>
        <taxon>Embryophyta</taxon>
        <taxon>Tracheophyta</taxon>
        <taxon>Spermatophyta</taxon>
        <taxon>Magnoliopsida</taxon>
        <taxon>eudicotyledons</taxon>
        <taxon>Gunneridae</taxon>
        <taxon>Pentapetalae</taxon>
        <taxon>asterids</taxon>
        <taxon>lamiids</taxon>
        <taxon>Lamiales</taxon>
        <taxon>Pedaliaceae</taxon>
        <taxon>Sesamum</taxon>
    </lineage>
</organism>
<comment type="caution">
    <text evidence="2">The sequence shown here is derived from an EMBL/GenBank/DDBJ whole genome shotgun (WGS) entry which is preliminary data.</text>
</comment>
<dbReference type="InterPro" id="IPR023674">
    <property type="entry name" value="Ribosomal_uL1-like"/>
</dbReference>
<dbReference type="AlphaFoldDB" id="A0AAW2TWL7"/>
<dbReference type="InterPro" id="IPR028364">
    <property type="entry name" value="Ribosomal_uL1/biogenesis"/>
</dbReference>
<sequence length="348" mass="39088">MFFPFLIPRPAPPRGGTPSPFQTTPRRSFYSLADSITTAAAAHLVFCMAVSRGDRIKEDVVRKAVNALLKWKKKKQKKLYSQSEHEFAQEEEEEEEDDGDDFMYLSVTLKKVPTQDLTRTPHQILLRHSLLSQDYSSLNCCLIVDGKKITSEAAHKIIKAKGIPFIKQVLKVSKLKSDYKSFDSKKKLYDSFDVFLAVNSVIPLLPKVLGKVFYNKKKKIPVPVEMRADGGNWKEEIENACKSSLLCLSGGTCSALRVGRWGLTESEEIVENVFEAIDGVLDIVPKKWGGIRCFHLKFSDSLALPIYEYQQKLQPDDNKVGKVGDGGSGLVGMKRKRAELVEDSGRKK</sequence>
<dbReference type="EMBL" id="JACGWJ010000007">
    <property type="protein sequence ID" value="KAL0409089.1"/>
    <property type="molecule type" value="Genomic_DNA"/>
</dbReference>
<accession>A0AAW2TWL7</accession>
<dbReference type="Gene3D" id="3.40.50.790">
    <property type="match status" value="1"/>
</dbReference>
<dbReference type="GO" id="GO:0003723">
    <property type="term" value="F:RNA binding"/>
    <property type="evidence" value="ECO:0007669"/>
    <property type="project" value="InterPro"/>
</dbReference>
<dbReference type="SUPFAM" id="SSF56808">
    <property type="entry name" value="Ribosomal protein L1"/>
    <property type="match status" value="1"/>
</dbReference>
<dbReference type="Pfam" id="PF00687">
    <property type="entry name" value="Ribosomal_L1"/>
    <property type="match status" value="1"/>
</dbReference>
<reference evidence="2" key="2">
    <citation type="journal article" date="2024" name="Plant">
        <title>Genomic evolution and insights into agronomic trait innovations of Sesamum species.</title>
        <authorList>
            <person name="Miao H."/>
            <person name="Wang L."/>
            <person name="Qu L."/>
            <person name="Liu H."/>
            <person name="Sun Y."/>
            <person name="Le M."/>
            <person name="Wang Q."/>
            <person name="Wei S."/>
            <person name="Zheng Y."/>
            <person name="Lin W."/>
            <person name="Duan Y."/>
            <person name="Cao H."/>
            <person name="Xiong S."/>
            <person name="Wang X."/>
            <person name="Wei L."/>
            <person name="Li C."/>
            <person name="Ma Q."/>
            <person name="Ju M."/>
            <person name="Zhao R."/>
            <person name="Li G."/>
            <person name="Mu C."/>
            <person name="Tian Q."/>
            <person name="Mei H."/>
            <person name="Zhang T."/>
            <person name="Gao T."/>
            <person name="Zhang H."/>
        </authorList>
    </citation>
    <scope>NUCLEOTIDE SEQUENCE</scope>
    <source>
        <strain evidence="2">G02</strain>
    </source>
</reference>
<name>A0AAW2TWL7_SESRA</name>
<protein>
    <submittedName>
        <fullName evidence="2">Ribosomal L1 domain-containing protein 1</fullName>
    </submittedName>
</protein>
<dbReference type="InterPro" id="IPR016095">
    <property type="entry name" value="Ribosomal_uL1_3-a/b-sand"/>
</dbReference>
<proteinExistence type="predicted"/>
<dbReference type="InterPro" id="IPR050257">
    <property type="entry name" value="eL8/uL1-like"/>
</dbReference>
<dbReference type="CDD" id="cd00403">
    <property type="entry name" value="Ribosomal_L1"/>
    <property type="match status" value="1"/>
</dbReference>
<dbReference type="PANTHER" id="PTHR23105">
    <property type="entry name" value="RIBOSOMAL PROTEIN L7AE FAMILY MEMBER"/>
    <property type="match status" value="1"/>
</dbReference>
<evidence type="ECO:0000256" key="1">
    <source>
        <dbReference type="SAM" id="MobiDB-lite"/>
    </source>
</evidence>
<evidence type="ECO:0000313" key="2">
    <source>
        <dbReference type="EMBL" id="KAL0409089.1"/>
    </source>
</evidence>
<gene>
    <name evidence="2" type="ORF">Sradi_1843300</name>
</gene>
<reference evidence="2" key="1">
    <citation type="submission" date="2020-06" db="EMBL/GenBank/DDBJ databases">
        <authorList>
            <person name="Li T."/>
            <person name="Hu X."/>
            <person name="Zhang T."/>
            <person name="Song X."/>
            <person name="Zhang H."/>
            <person name="Dai N."/>
            <person name="Sheng W."/>
            <person name="Hou X."/>
            <person name="Wei L."/>
        </authorList>
    </citation>
    <scope>NUCLEOTIDE SEQUENCE</scope>
    <source>
        <strain evidence="2">G02</strain>
        <tissue evidence="2">Leaf</tissue>
    </source>
</reference>